<accession>A0A194AGU9</accession>
<dbReference type="AlphaFoldDB" id="A0A194AGU9"/>
<protein>
    <submittedName>
        <fullName evidence="1">Uncharacterized protein</fullName>
    </submittedName>
</protein>
<gene>
    <name evidence="1" type="ORF">DPF_0698</name>
</gene>
<proteinExistence type="predicted"/>
<dbReference type="EMBL" id="BDFE01000008">
    <property type="protein sequence ID" value="GAU07999.1"/>
    <property type="molecule type" value="Genomic_DNA"/>
</dbReference>
<sequence length="69" mass="7928">MVQTRTMGRAQALFYGLSDHAQSMASYRMMQGLYNAANACADKNMRKKGQTRHVFRKKKSLPGYCFDFI</sequence>
<evidence type="ECO:0000313" key="1">
    <source>
        <dbReference type="EMBL" id="GAU07999.1"/>
    </source>
</evidence>
<reference evidence="2" key="1">
    <citation type="submission" date="2016-06" db="EMBL/GenBank/DDBJ databases">
        <title>Draft genome sequence of Desulfoplanes formicivorans strain Pf12B.</title>
        <authorList>
            <person name="Watanabe M."/>
            <person name="Kojima H."/>
            <person name="Fukui M."/>
        </authorList>
    </citation>
    <scope>NUCLEOTIDE SEQUENCE [LARGE SCALE GENOMIC DNA]</scope>
    <source>
        <strain evidence="2">Pf12B</strain>
    </source>
</reference>
<comment type="caution">
    <text evidence="1">The sequence shown here is derived from an EMBL/GenBank/DDBJ whole genome shotgun (WGS) entry which is preliminary data.</text>
</comment>
<dbReference type="Proteomes" id="UP000095200">
    <property type="component" value="Unassembled WGS sequence"/>
</dbReference>
<keyword evidence="2" id="KW-1185">Reference proteome</keyword>
<evidence type="ECO:0000313" key="2">
    <source>
        <dbReference type="Proteomes" id="UP000095200"/>
    </source>
</evidence>
<name>A0A194AGU9_9BACT</name>
<organism evidence="1 2">
    <name type="scientific">Desulfoplanes formicivorans</name>
    <dbReference type="NCBI Taxonomy" id="1592317"/>
    <lineage>
        <taxon>Bacteria</taxon>
        <taxon>Pseudomonadati</taxon>
        <taxon>Thermodesulfobacteriota</taxon>
        <taxon>Desulfovibrionia</taxon>
        <taxon>Desulfovibrionales</taxon>
        <taxon>Desulfoplanaceae</taxon>
        <taxon>Desulfoplanes</taxon>
    </lineage>
</organism>